<evidence type="ECO:0000256" key="1">
    <source>
        <dbReference type="ARBA" id="ARBA00008791"/>
    </source>
</evidence>
<dbReference type="EMBL" id="VCIW01000037">
    <property type="protein sequence ID" value="TLS48393.1"/>
    <property type="molecule type" value="Genomic_DNA"/>
</dbReference>
<dbReference type="RefSeq" id="WP_138198185.1">
    <property type="nucleotide sequence ID" value="NZ_VCIW01000037.1"/>
</dbReference>
<dbReference type="InterPro" id="IPR006016">
    <property type="entry name" value="UspA"/>
</dbReference>
<dbReference type="Pfam" id="PF00582">
    <property type="entry name" value="Usp"/>
    <property type="match status" value="1"/>
</dbReference>
<comment type="similarity">
    <text evidence="1">Belongs to the universal stress protein A family.</text>
</comment>
<gene>
    <name evidence="4" type="ORF">FE782_30760</name>
</gene>
<feature type="domain" description="UspA" evidence="3">
    <location>
        <begin position="3"/>
        <end position="141"/>
    </location>
</feature>
<dbReference type="OrthoDB" id="9777884at2"/>
<protein>
    <submittedName>
        <fullName evidence="4">Universal stress protein</fullName>
    </submittedName>
</protein>
<dbReference type="PANTHER" id="PTHR46268">
    <property type="entry name" value="STRESS RESPONSE PROTEIN NHAX"/>
    <property type="match status" value="1"/>
</dbReference>
<dbReference type="SUPFAM" id="SSF52402">
    <property type="entry name" value="Adenine nucleotide alpha hydrolases-like"/>
    <property type="match status" value="1"/>
</dbReference>
<evidence type="ECO:0000313" key="5">
    <source>
        <dbReference type="Proteomes" id="UP000309676"/>
    </source>
</evidence>
<dbReference type="InterPro" id="IPR006015">
    <property type="entry name" value="Universal_stress_UspA"/>
</dbReference>
<evidence type="ECO:0000256" key="2">
    <source>
        <dbReference type="SAM" id="MobiDB-lite"/>
    </source>
</evidence>
<dbReference type="Gene3D" id="3.40.50.620">
    <property type="entry name" value="HUPs"/>
    <property type="match status" value="1"/>
</dbReference>
<comment type="caution">
    <text evidence="4">The sequence shown here is derived from an EMBL/GenBank/DDBJ whole genome shotgun (WGS) entry which is preliminary data.</text>
</comment>
<dbReference type="InterPro" id="IPR014729">
    <property type="entry name" value="Rossmann-like_a/b/a_fold"/>
</dbReference>
<sequence length="177" mass="19699">MLFRNILVAYDGSEPSRSALRKAIELATAAPFCKIDVLYVRPTPTTWHPDLPAAPLIEYEESRAAEIVDGAREMLRPVPNRWRTFIAEGRAAKAILAFAGETGCDLIVLGSRGRSGWTELFLGSVSHYVVQHSRVPVLVMKRPPDEGEVVSLRQPAKERTSDAREERDEKGLSQKSE</sequence>
<dbReference type="PANTHER" id="PTHR46268:SF15">
    <property type="entry name" value="UNIVERSAL STRESS PROTEIN HP_0031"/>
    <property type="match status" value="1"/>
</dbReference>
<dbReference type="AlphaFoldDB" id="A0A5R9G6L3"/>
<proteinExistence type="inferred from homology"/>
<reference evidence="4 5" key="1">
    <citation type="submission" date="2019-05" db="EMBL/GenBank/DDBJ databases">
        <authorList>
            <person name="Narsing Rao M.P."/>
            <person name="Li W.J."/>
        </authorList>
    </citation>
    <scope>NUCLEOTIDE SEQUENCE [LARGE SCALE GENOMIC DNA]</scope>
    <source>
        <strain evidence="4 5">SYSU_K30003</strain>
    </source>
</reference>
<organism evidence="4 5">
    <name type="scientific">Paenibacillus antri</name>
    <dbReference type="NCBI Taxonomy" id="2582848"/>
    <lineage>
        <taxon>Bacteria</taxon>
        <taxon>Bacillati</taxon>
        <taxon>Bacillota</taxon>
        <taxon>Bacilli</taxon>
        <taxon>Bacillales</taxon>
        <taxon>Paenibacillaceae</taxon>
        <taxon>Paenibacillus</taxon>
    </lineage>
</organism>
<feature type="region of interest" description="Disordered" evidence="2">
    <location>
        <begin position="146"/>
        <end position="177"/>
    </location>
</feature>
<name>A0A5R9G6L3_9BACL</name>
<dbReference type="PRINTS" id="PR01438">
    <property type="entry name" value="UNVRSLSTRESS"/>
</dbReference>
<dbReference type="Proteomes" id="UP000309676">
    <property type="component" value="Unassembled WGS sequence"/>
</dbReference>
<evidence type="ECO:0000259" key="3">
    <source>
        <dbReference type="Pfam" id="PF00582"/>
    </source>
</evidence>
<evidence type="ECO:0000313" key="4">
    <source>
        <dbReference type="EMBL" id="TLS48393.1"/>
    </source>
</evidence>
<keyword evidence="5" id="KW-1185">Reference proteome</keyword>
<dbReference type="CDD" id="cd00293">
    <property type="entry name" value="USP-like"/>
    <property type="match status" value="1"/>
</dbReference>
<feature type="compositionally biased region" description="Basic and acidic residues" evidence="2">
    <location>
        <begin position="155"/>
        <end position="177"/>
    </location>
</feature>
<accession>A0A5R9G6L3</accession>